<feature type="region of interest" description="Disordered" evidence="1">
    <location>
        <begin position="228"/>
        <end position="263"/>
    </location>
</feature>
<feature type="region of interest" description="Disordered" evidence="1">
    <location>
        <begin position="1"/>
        <end position="42"/>
    </location>
</feature>
<feature type="compositionally biased region" description="Pro residues" evidence="1">
    <location>
        <begin position="7"/>
        <end position="33"/>
    </location>
</feature>
<dbReference type="KEGG" id="spad:DVK44_07815"/>
<gene>
    <name evidence="3" type="ORF">DVK44_07815</name>
</gene>
<reference evidence="4" key="1">
    <citation type="submission" date="2018-07" db="EMBL/GenBank/DDBJ databases">
        <authorList>
            <person name="Zhao J."/>
        </authorList>
    </citation>
    <scope>NUCLEOTIDE SEQUENCE [LARGE SCALE GENOMIC DNA]</scope>
    <source>
        <strain evidence="4">GSSD-12</strain>
    </source>
</reference>
<dbReference type="EMBL" id="CP031194">
    <property type="protein sequence ID" value="AXG77621.1"/>
    <property type="molecule type" value="Genomic_DNA"/>
</dbReference>
<feature type="transmembrane region" description="Helical" evidence="2">
    <location>
        <begin position="163"/>
        <end position="186"/>
    </location>
</feature>
<sequence length="613" mass="65801">MTVPSQPNHPPQQPHRPPVQPPLQRPLQPPRQPPGAAADRQNSATRYLCTGVRLYEDFARTVVAETRFERIKARAPSYGVDLDEVARHAEAALRDLRLRDRWVGAAFVFSLLLAPWVTILYALISALLGSGTRRRIRVRKGESAGESAGPAHLRKPQGSQIGAIARPLITQALVLLAACWFGPLFLWSPPAFATYVMTMALLIGCPWYFTWRQRSAAWAVVRQELRPGPQVPAQGGPPAAASDAKADATGNATTGDDSTGDATTGDDANLIAYSGYTPFVGAGVRFSSWSFANRLVPEGWKPGTGERPPPVAFTTSDLVDRLGADLAELSARTPGSTDGIVGLEVGEKVFVHGSALLSTPLIPPAEIWPGGEWAAPGLKRPTDRLPRHRITAARGLIDGPLRHCLCVQIRSWDTDLVLTVFVQVALNGGTLYLQSDTRVLAPVREEYRVADSLHATESAEEGARRAAESVLAAGPVLLASVPNVLSELGAAGRLRRWEEEERWAIERDKRYDFGAHLSLREAAASPNYRNFFQFVDATRTGKQVELQVLGSVLNFLAEHGLDVSDLDARRTTILNNGVMMYGGSVNGSIAAGTGATATTNGPGGAGPAPSAAK</sequence>
<accession>A0A345HLP7</accession>
<keyword evidence="2" id="KW-0812">Transmembrane</keyword>
<dbReference type="OrthoDB" id="3078176at2"/>
<protein>
    <submittedName>
        <fullName evidence="3">Uncharacterized protein</fullName>
    </submittedName>
</protein>
<evidence type="ECO:0000256" key="2">
    <source>
        <dbReference type="SAM" id="Phobius"/>
    </source>
</evidence>
<keyword evidence="4" id="KW-1185">Reference proteome</keyword>
<evidence type="ECO:0000313" key="3">
    <source>
        <dbReference type="EMBL" id="AXG77621.1"/>
    </source>
</evidence>
<evidence type="ECO:0000313" key="4">
    <source>
        <dbReference type="Proteomes" id="UP000253868"/>
    </source>
</evidence>
<proteinExistence type="predicted"/>
<name>A0A345HLP7_9ACTN</name>
<organism evidence="3 4">
    <name type="scientific">Streptomyces paludis</name>
    <dbReference type="NCBI Taxonomy" id="2282738"/>
    <lineage>
        <taxon>Bacteria</taxon>
        <taxon>Bacillati</taxon>
        <taxon>Actinomycetota</taxon>
        <taxon>Actinomycetes</taxon>
        <taxon>Kitasatosporales</taxon>
        <taxon>Streptomycetaceae</taxon>
        <taxon>Streptomyces</taxon>
    </lineage>
</organism>
<evidence type="ECO:0000256" key="1">
    <source>
        <dbReference type="SAM" id="MobiDB-lite"/>
    </source>
</evidence>
<dbReference type="AlphaFoldDB" id="A0A345HLP7"/>
<feature type="transmembrane region" description="Helical" evidence="2">
    <location>
        <begin position="192"/>
        <end position="209"/>
    </location>
</feature>
<dbReference type="RefSeq" id="WP_114658988.1">
    <property type="nucleotide sequence ID" value="NZ_CP031194.1"/>
</dbReference>
<dbReference type="Proteomes" id="UP000253868">
    <property type="component" value="Chromosome"/>
</dbReference>
<feature type="transmembrane region" description="Helical" evidence="2">
    <location>
        <begin position="102"/>
        <end position="129"/>
    </location>
</feature>
<keyword evidence="2" id="KW-1133">Transmembrane helix</keyword>
<keyword evidence="2" id="KW-0472">Membrane</keyword>